<evidence type="ECO:0000256" key="1">
    <source>
        <dbReference type="SAM" id="MobiDB-lite"/>
    </source>
</evidence>
<gene>
    <name evidence="2" type="ORF">FHS26_005153</name>
</gene>
<keyword evidence="3" id="KW-1185">Reference proteome</keyword>
<dbReference type="EMBL" id="JACHXH010000021">
    <property type="protein sequence ID" value="MBB3137392.1"/>
    <property type="molecule type" value="Genomic_DNA"/>
</dbReference>
<evidence type="ECO:0000313" key="2">
    <source>
        <dbReference type="EMBL" id="MBB3137392.1"/>
    </source>
</evidence>
<dbReference type="Proteomes" id="UP000518315">
    <property type="component" value="Unassembled WGS sequence"/>
</dbReference>
<name>A0A7W5BQQ0_9HYPH</name>
<organism evidence="2 3">
    <name type="scientific">Rhizobium pisi</name>
    <dbReference type="NCBI Taxonomy" id="574561"/>
    <lineage>
        <taxon>Bacteria</taxon>
        <taxon>Pseudomonadati</taxon>
        <taxon>Pseudomonadota</taxon>
        <taxon>Alphaproteobacteria</taxon>
        <taxon>Hyphomicrobiales</taxon>
        <taxon>Rhizobiaceae</taxon>
        <taxon>Rhizobium/Agrobacterium group</taxon>
        <taxon>Rhizobium</taxon>
    </lineage>
</organism>
<accession>A0A7W5BQQ0</accession>
<proteinExistence type="predicted"/>
<dbReference type="AlphaFoldDB" id="A0A7W5BQQ0"/>
<evidence type="ECO:0000313" key="3">
    <source>
        <dbReference type="Proteomes" id="UP000518315"/>
    </source>
</evidence>
<reference evidence="2 3" key="1">
    <citation type="submission" date="2020-08" db="EMBL/GenBank/DDBJ databases">
        <title>Genomic Encyclopedia of Type Strains, Phase III (KMG-III): the genomes of soil and plant-associated and newly described type strains.</title>
        <authorList>
            <person name="Whitman W."/>
        </authorList>
    </citation>
    <scope>NUCLEOTIDE SEQUENCE [LARGE SCALE GENOMIC DNA]</scope>
    <source>
        <strain evidence="2 3">CECT 4113</strain>
    </source>
</reference>
<comment type="caution">
    <text evidence="2">The sequence shown here is derived from an EMBL/GenBank/DDBJ whole genome shotgun (WGS) entry which is preliminary data.</text>
</comment>
<sequence length="37" mass="3806">MPDKGAEASTGIRPAAHPFAEPSSGVLVAPHFRCLGM</sequence>
<feature type="region of interest" description="Disordered" evidence="1">
    <location>
        <begin position="1"/>
        <end position="22"/>
    </location>
</feature>
<protein>
    <submittedName>
        <fullName evidence="2">Uncharacterized protein</fullName>
    </submittedName>
</protein>